<dbReference type="Proteomes" id="UP001054945">
    <property type="component" value="Unassembled WGS sequence"/>
</dbReference>
<dbReference type="AlphaFoldDB" id="A0AAV4QXM8"/>
<evidence type="ECO:0000313" key="2">
    <source>
        <dbReference type="Proteomes" id="UP001054945"/>
    </source>
</evidence>
<proteinExistence type="predicted"/>
<protein>
    <recommendedName>
        <fullName evidence="3">Secreted protein</fullName>
    </recommendedName>
</protein>
<sequence length="187" mass="21665">MWNGRKVFRFWLGCQLQGISAVVQHQIGILLLSSVFFRWSSSAVPQQSHIHVSLGEEEGSRVFAARAPRRPLPAAALRTFISPVTKALPVVTSNARKRSPLATQWTSQTRTVQRRYPYTGKRFEAQNNFHQQLSEAPDEAANHWNNDPNDFRRECRLRHGGRQRCDMLRQRDDPQTIRWWSSKTTKL</sequence>
<accession>A0AAV4QXM8</accession>
<dbReference type="EMBL" id="BPLR01006967">
    <property type="protein sequence ID" value="GIY13621.1"/>
    <property type="molecule type" value="Genomic_DNA"/>
</dbReference>
<name>A0AAV4QXM8_CAEEX</name>
<organism evidence="1 2">
    <name type="scientific">Caerostris extrusa</name>
    <name type="common">Bark spider</name>
    <name type="synonym">Caerostris bankana</name>
    <dbReference type="NCBI Taxonomy" id="172846"/>
    <lineage>
        <taxon>Eukaryota</taxon>
        <taxon>Metazoa</taxon>
        <taxon>Ecdysozoa</taxon>
        <taxon>Arthropoda</taxon>
        <taxon>Chelicerata</taxon>
        <taxon>Arachnida</taxon>
        <taxon>Araneae</taxon>
        <taxon>Araneomorphae</taxon>
        <taxon>Entelegynae</taxon>
        <taxon>Araneoidea</taxon>
        <taxon>Araneidae</taxon>
        <taxon>Caerostris</taxon>
    </lineage>
</organism>
<keyword evidence="2" id="KW-1185">Reference proteome</keyword>
<evidence type="ECO:0008006" key="3">
    <source>
        <dbReference type="Google" id="ProtNLM"/>
    </source>
</evidence>
<reference evidence="1 2" key="1">
    <citation type="submission" date="2021-06" db="EMBL/GenBank/DDBJ databases">
        <title>Caerostris extrusa draft genome.</title>
        <authorList>
            <person name="Kono N."/>
            <person name="Arakawa K."/>
        </authorList>
    </citation>
    <scope>NUCLEOTIDE SEQUENCE [LARGE SCALE GENOMIC DNA]</scope>
</reference>
<evidence type="ECO:0000313" key="1">
    <source>
        <dbReference type="EMBL" id="GIY13621.1"/>
    </source>
</evidence>
<gene>
    <name evidence="1" type="ORF">CEXT_417411</name>
</gene>
<comment type="caution">
    <text evidence="1">The sequence shown here is derived from an EMBL/GenBank/DDBJ whole genome shotgun (WGS) entry which is preliminary data.</text>
</comment>